<comment type="cofactor">
    <cofactor evidence="9">
        <name>Ca(2+)</name>
        <dbReference type="ChEBI" id="CHEBI:29108"/>
    </cofactor>
    <text evidence="9">Binds 2 calcium ions per subunit.</text>
</comment>
<sequence length="133" mass="15041">MVIKTSIERQVIPNQTLRGFDKIDSIKEELEKACPGVVSCADIVSIATRDGIILLSQIPRLDDNIIQTLHLFAHRGFDEREIVSLLGEHNIGKIDRELIQKHLSDFKGTRQPDPTISPDFLTISEDENDLPRQ</sequence>
<evidence type="ECO:0000256" key="8">
    <source>
        <dbReference type="PIRSR" id="PIRSR600823-2"/>
    </source>
</evidence>
<evidence type="ECO:0000256" key="3">
    <source>
        <dbReference type="ARBA" id="ARBA00022559"/>
    </source>
</evidence>
<keyword evidence="3" id="KW-0575">Peroxidase</keyword>
<dbReference type="GO" id="GO:0046872">
    <property type="term" value="F:metal ion binding"/>
    <property type="evidence" value="ECO:0007669"/>
    <property type="project" value="UniProtKB-KW"/>
</dbReference>
<evidence type="ECO:0000256" key="1">
    <source>
        <dbReference type="ARBA" id="ARBA00000189"/>
    </source>
</evidence>
<evidence type="ECO:0000256" key="10">
    <source>
        <dbReference type="RuleBase" id="RU004241"/>
    </source>
</evidence>
<dbReference type="InterPro" id="IPR010255">
    <property type="entry name" value="Haem_peroxidase_sf"/>
</dbReference>
<evidence type="ECO:0000313" key="14">
    <source>
        <dbReference type="Proteomes" id="UP001324115"/>
    </source>
</evidence>
<evidence type="ECO:0000256" key="9">
    <source>
        <dbReference type="PIRSR" id="PIRSR600823-3"/>
    </source>
</evidence>
<dbReference type="GO" id="GO:0020037">
    <property type="term" value="F:heme binding"/>
    <property type="evidence" value="ECO:0007669"/>
    <property type="project" value="InterPro"/>
</dbReference>
<comment type="similarity">
    <text evidence="10">Belongs to the peroxidase family.</text>
</comment>
<evidence type="ECO:0000256" key="5">
    <source>
        <dbReference type="ARBA" id="ARBA00022723"/>
    </source>
</evidence>
<dbReference type="Gene3D" id="1.10.520.10">
    <property type="match status" value="1"/>
</dbReference>
<keyword evidence="4" id="KW-0349">Heme</keyword>
<dbReference type="GO" id="GO:0140825">
    <property type="term" value="F:lactoperoxidase activity"/>
    <property type="evidence" value="ECO:0007669"/>
    <property type="project" value="UniProtKB-EC"/>
</dbReference>
<organism evidence="13 14">
    <name type="scientific">Quercus rubra</name>
    <name type="common">Northern red oak</name>
    <name type="synonym">Quercus borealis</name>
    <dbReference type="NCBI Taxonomy" id="3512"/>
    <lineage>
        <taxon>Eukaryota</taxon>
        <taxon>Viridiplantae</taxon>
        <taxon>Streptophyta</taxon>
        <taxon>Embryophyta</taxon>
        <taxon>Tracheophyta</taxon>
        <taxon>Spermatophyta</taxon>
        <taxon>Magnoliopsida</taxon>
        <taxon>eudicotyledons</taxon>
        <taxon>Gunneridae</taxon>
        <taxon>Pentapetalae</taxon>
        <taxon>rosids</taxon>
        <taxon>fabids</taxon>
        <taxon>Fagales</taxon>
        <taxon>Fagaceae</taxon>
        <taxon>Quercus</taxon>
    </lineage>
</organism>
<protein>
    <recommendedName>
        <fullName evidence="2">peroxidase</fullName>
        <ecNumber evidence="2">1.11.1.7</ecNumber>
    </recommendedName>
</protein>
<comment type="caution">
    <text evidence="13">The sequence shown here is derived from an EMBL/GenBank/DDBJ whole genome shotgun (WGS) entry which is preliminary data.</text>
</comment>
<evidence type="ECO:0000256" key="11">
    <source>
        <dbReference type="SAM" id="MobiDB-lite"/>
    </source>
</evidence>
<evidence type="ECO:0000313" key="13">
    <source>
        <dbReference type="EMBL" id="KAK4593994.1"/>
    </source>
</evidence>
<dbReference type="EMBL" id="JAXUIC010000004">
    <property type="protein sequence ID" value="KAK4593994.1"/>
    <property type="molecule type" value="Genomic_DNA"/>
</dbReference>
<dbReference type="InterPro" id="IPR002016">
    <property type="entry name" value="Haem_peroxidase"/>
</dbReference>
<evidence type="ECO:0000256" key="7">
    <source>
        <dbReference type="ARBA" id="ARBA00023004"/>
    </source>
</evidence>
<dbReference type="Proteomes" id="UP001324115">
    <property type="component" value="Unassembled WGS sequence"/>
</dbReference>
<name>A0AAN7IYD5_QUERU</name>
<comment type="catalytic activity">
    <reaction evidence="1">
        <text>2 a phenolic donor + H2O2 = 2 a phenolic radical donor + 2 H2O</text>
        <dbReference type="Rhea" id="RHEA:56136"/>
        <dbReference type="ChEBI" id="CHEBI:15377"/>
        <dbReference type="ChEBI" id="CHEBI:16240"/>
        <dbReference type="ChEBI" id="CHEBI:139520"/>
        <dbReference type="ChEBI" id="CHEBI:139521"/>
        <dbReference type="EC" id="1.11.1.7"/>
    </reaction>
</comment>
<keyword evidence="5 9" id="KW-0479">Metal-binding</keyword>
<feature type="binding site" description="axial binding residue" evidence="9">
    <location>
        <position position="89"/>
    </location>
    <ligand>
        <name>heme b</name>
        <dbReference type="ChEBI" id="CHEBI:60344"/>
    </ligand>
    <ligandPart>
        <name>Fe</name>
        <dbReference type="ChEBI" id="CHEBI:18248"/>
    </ligandPart>
</feature>
<evidence type="ECO:0000256" key="4">
    <source>
        <dbReference type="ARBA" id="ARBA00022617"/>
    </source>
</evidence>
<proteinExistence type="inferred from homology"/>
<evidence type="ECO:0000256" key="2">
    <source>
        <dbReference type="ARBA" id="ARBA00012313"/>
    </source>
</evidence>
<keyword evidence="7 9" id="KW-0408">Iron</keyword>
<dbReference type="PRINTS" id="PR00461">
    <property type="entry name" value="PLPEROXIDASE"/>
</dbReference>
<comment type="cofactor">
    <cofactor evidence="9">
        <name>heme b</name>
        <dbReference type="ChEBI" id="CHEBI:60344"/>
    </cofactor>
    <text evidence="9">Binds 1 heme b (iron(II)-protoporphyrin IX) group per subunit.</text>
</comment>
<feature type="binding site" evidence="8">
    <location>
        <position position="59"/>
    </location>
    <ligand>
        <name>substrate</name>
    </ligand>
</feature>
<dbReference type="PANTHER" id="PTHR31235">
    <property type="entry name" value="PEROXIDASE 25-RELATED"/>
    <property type="match status" value="1"/>
</dbReference>
<feature type="domain" description="Plant heme peroxidase family profile" evidence="12">
    <location>
        <begin position="8"/>
        <end position="133"/>
    </location>
</feature>
<evidence type="ECO:0000256" key="6">
    <source>
        <dbReference type="ARBA" id="ARBA00023002"/>
    </source>
</evidence>
<dbReference type="Pfam" id="PF00141">
    <property type="entry name" value="peroxidase"/>
    <property type="match status" value="2"/>
</dbReference>
<feature type="binding site" evidence="9">
    <location>
        <position position="8"/>
    </location>
    <ligand>
        <name>Ca(2+)</name>
        <dbReference type="ChEBI" id="CHEBI:29108"/>
        <label>1</label>
    </ligand>
</feature>
<dbReference type="SUPFAM" id="SSF48113">
    <property type="entry name" value="Heme-dependent peroxidases"/>
    <property type="match status" value="1"/>
</dbReference>
<reference evidence="13 14" key="1">
    <citation type="journal article" date="2023" name="G3 (Bethesda)">
        <title>A haplotype-resolved chromosome-scale genome for Quercus rubra L. provides insights into the genetics of adaptive traits for red oak species.</title>
        <authorList>
            <person name="Kapoor B."/>
            <person name="Jenkins J."/>
            <person name="Schmutz J."/>
            <person name="Zhebentyayeva T."/>
            <person name="Kuelheim C."/>
            <person name="Coggeshall M."/>
            <person name="Heim C."/>
            <person name="Lasky J.R."/>
            <person name="Leites L."/>
            <person name="Islam-Faridi N."/>
            <person name="Romero-Severson J."/>
            <person name="DeLeo V.L."/>
            <person name="Lucas S.M."/>
            <person name="Lazic D."/>
            <person name="Gailing O."/>
            <person name="Carlson J."/>
            <person name="Staton M."/>
        </authorList>
    </citation>
    <scope>NUCLEOTIDE SEQUENCE [LARGE SCALE GENOMIC DNA]</scope>
    <source>
        <strain evidence="13">Pseudo-F2</strain>
    </source>
</reference>
<gene>
    <name evidence="13" type="ORF">RGQ29_017890</name>
</gene>
<dbReference type="InterPro" id="IPR000823">
    <property type="entry name" value="Peroxidase_pln"/>
</dbReference>
<dbReference type="PROSITE" id="PS50873">
    <property type="entry name" value="PEROXIDASE_4"/>
    <property type="match status" value="1"/>
</dbReference>
<keyword evidence="6" id="KW-0560">Oxidoreductase</keyword>
<keyword evidence="14" id="KW-1185">Reference proteome</keyword>
<keyword evidence="9" id="KW-0106">Calcium</keyword>
<dbReference type="GO" id="GO:0006979">
    <property type="term" value="P:response to oxidative stress"/>
    <property type="evidence" value="ECO:0007669"/>
    <property type="project" value="InterPro"/>
</dbReference>
<accession>A0AAN7IYD5</accession>
<dbReference type="EC" id="1.11.1.7" evidence="2"/>
<evidence type="ECO:0000259" key="12">
    <source>
        <dbReference type="PROSITE" id="PS50873"/>
    </source>
</evidence>
<feature type="compositionally biased region" description="Acidic residues" evidence="11">
    <location>
        <begin position="124"/>
        <end position="133"/>
    </location>
</feature>
<feature type="region of interest" description="Disordered" evidence="11">
    <location>
        <begin position="105"/>
        <end position="133"/>
    </location>
</feature>
<dbReference type="AlphaFoldDB" id="A0AAN7IYD5"/>